<name>A0ABD3IBX6_9MARC</name>
<organism evidence="2 3">
    <name type="scientific">Riccia sorocarpa</name>
    <dbReference type="NCBI Taxonomy" id="122646"/>
    <lineage>
        <taxon>Eukaryota</taxon>
        <taxon>Viridiplantae</taxon>
        <taxon>Streptophyta</taxon>
        <taxon>Embryophyta</taxon>
        <taxon>Marchantiophyta</taxon>
        <taxon>Marchantiopsida</taxon>
        <taxon>Marchantiidae</taxon>
        <taxon>Marchantiales</taxon>
        <taxon>Ricciaceae</taxon>
        <taxon>Riccia</taxon>
    </lineage>
</organism>
<evidence type="ECO:0000313" key="3">
    <source>
        <dbReference type="Proteomes" id="UP001633002"/>
    </source>
</evidence>
<keyword evidence="3" id="KW-1185">Reference proteome</keyword>
<comment type="caution">
    <text evidence="2">The sequence shown here is derived from an EMBL/GenBank/DDBJ whole genome shotgun (WGS) entry which is preliminary data.</text>
</comment>
<dbReference type="AlphaFoldDB" id="A0ABD3IBX6"/>
<dbReference type="Proteomes" id="UP001633002">
    <property type="component" value="Unassembled WGS sequence"/>
</dbReference>
<evidence type="ECO:0000256" key="1">
    <source>
        <dbReference type="SAM" id="MobiDB-lite"/>
    </source>
</evidence>
<sequence length="430" mass="47723">MDALTMKVARPPAQIFSVLTSDRFSPPLTSFISTFSLSLTAPLRLVYYNKWRNSRPRHTTVLCVGPSESNGYDAQEPNNPDNENFSIEETAVNSDFELRRGISGFPNGNSENRLSQEQLRDVLNTLSQSLSVLSSALSEVSSAVRVLSASLSAEQQQPVTFGLPPQPSEIEDSGISEASLLEDPAEPWDTSTMPTIPTRNVDEIMDGSADPDSNVPQYLVEQNRIAHKLAYKLQQSFVQARIDGLGKPFEVAIDEFAEICLEAHKKGIGLKELQLQLILQDGSLKGAFALRSQRFSNDPIFDEDSRIRSLWVRLVYSTLAELEEMETATPSEGPVDDKKEPEIDGTETFVKQVIKSCFEEGYNFERIKLEQNFAGETTSPAIKAMRQNHYLILLVVDKVQKLKNGKSETETDDENSTDGNQDDSSVSDSS</sequence>
<protein>
    <submittedName>
        <fullName evidence="2">Uncharacterized protein</fullName>
    </submittedName>
</protein>
<feature type="region of interest" description="Disordered" evidence="1">
    <location>
        <begin position="404"/>
        <end position="430"/>
    </location>
</feature>
<evidence type="ECO:0000313" key="2">
    <source>
        <dbReference type="EMBL" id="KAL3699777.1"/>
    </source>
</evidence>
<accession>A0ABD3IBX6</accession>
<gene>
    <name evidence="2" type="ORF">R1sor_017799</name>
</gene>
<proteinExistence type="predicted"/>
<dbReference type="EMBL" id="JBJQOH010000001">
    <property type="protein sequence ID" value="KAL3699777.1"/>
    <property type="molecule type" value="Genomic_DNA"/>
</dbReference>
<feature type="compositionally biased region" description="Polar residues" evidence="1">
    <location>
        <begin position="417"/>
        <end position="430"/>
    </location>
</feature>
<reference evidence="2 3" key="1">
    <citation type="submission" date="2024-09" db="EMBL/GenBank/DDBJ databases">
        <title>Chromosome-scale assembly of Riccia sorocarpa.</title>
        <authorList>
            <person name="Paukszto L."/>
        </authorList>
    </citation>
    <scope>NUCLEOTIDE SEQUENCE [LARGE SCALE GENOMIC DNA]</scope>
    <source>
        <strain evidence="2">LP-2024</strain>
        <tissue evidence="2">Aerial parts of the thallus</tissue>
    </source>
</reference>